<dbReference type="PROSITE" id="PS50005">
    <property type="entry name" value="TPR"/>
    <property type="match status" value="1"/>
</dbReference>
<dbReference type="SUPFAM" id="SSF48452">
    <property type="entry name" value="TPR-like"/>
    <property type="match status" value="1"/>
</dbReference>
<dbReference type="Pfam" id="PF13181">
    <property type="entry name" value="TPR_8"/>
    <property type="match status" value="1"/>
</dbReference>
<dbReference type="PANTHER" id="PTHR46014">
    <property type="entry name" value="TETRATRICOPEPTIDE REPEAT PROTEIN 1"/>
    <property type="match status" value="1"/>
</dbReference>
<evidence type="ECO:0000313" key="3">
    <source>
        <dbReference type="EMBL" id="CAE0646049.1"/>
    </source>
</evidence>
<dbReference type="Pfam" id="PF13414">
    <property type="entry name" value="TPR_11"/>
    <property type="match status" value="1"/>
</dbReference>
<evidence type="ECO:0000256" key="1">
    <source>
        <dbReference type="PROSITE-ProRule" id="PRU00339"/>
    </source>
</evidence>
<dbReference type="SMART" id="SM00028">
    <property type="entry name" value="TPR"/>
    <property type="match status" value="3"/>
</dbReference>
<dbReference type="InterPro" id="IPR019734">
    <property type="entry name" value="TPR_rpt"/>
</dbReference>
<feature type="region of interest" description="Disordered" evidence="2">
    <location>
        <begin position="24"/>
        <end position="48"/>
    </location>
</feature>
<protein>
    <submittedName>
        <fullName evidence="3">Uncharacterized protein</fullName>
    </submittedName>
</protein>
<accession>A0A7S3YAQ1</accession>
<name>A0A7S3YAQ1_9EUKA</name>
<organism evidence="3">
    <name type="scientific">Lotharella globosa</name>
    <dbReference type="NCBI Taxonomy" id="91324"/>
    <lineage>
        <taxon>Eukaryota</taxon>
        <taxon>Sar</taxon>
        <taxon>Rhizaria</taxon>
        <taxon>Cercozoa</taxon>
        <taxon>Chlorarachniophyceae</taxon>
        <taxon>Lotharella</taxon>
    </lineage>
</organism>
<dbReference type="EMBL" id="HBIV01002349">
    <property type="protein sequence ID" value="CAE0646049.1"/>
    <property type="molecule type" value="Transcribed_RNA"/>
</dbReference>
<dbReference type="AlphaFoldDB" id="A0A7S3YAQ1"/>
<dbReference type="Gene3D" id="1.25.40.10">
    <property type="entry name" value="Tetratricopeptide repeat domain"/>
    <property type="match status" value="1"/>
</dbReference>
<sequence length="251" mass="28171">MIDSKGGSRFGKKRQEVRRDLYVCHSQQTNEEGKVEPSQIEPEAQEPLEPAVEKVRLLSTLESWRGNHLDSFQIPKDKEKADEAKAAGNSEFKSGKFEAALEKYTKAIELCPESEKSSLAAYNCNSAACHCKLENWDAAIESCSEALKCDPDYVKAYVRRSMAYEKKDKPIEAHADIKKACELAPNTARFRTREAKLSVVANERQEKLKNEMLGKLKDLGNTVLGNFGLSLNNFKAQKDPNTGSYNISFQQ</sequence>
<keyword evidence="1" id="KW-0802">TPR repeat</keyword>
<gene>
    <name evidence="3" type="ORF">LGLO00237_LOCUS1609</name>
</gene>
<dbReference type="InterPro" id="IPR052769">
    <property type="entry name" value="TPR_domain_protein"/>
</dbReference>
<feature type="repeat" description="TPR" evidence="1">
    <location>
        <begin position="81"/>
        <end position="114"/>
    </location>
</feature>
<evidence type="ECO:0000256" key="2">
    <source>
        <dbReference type="SAM" id="MobiDB-lite"/>
    </source>
</evidence>
<proteinExistence type="predicted"/>
<reference evidence="3" key="1">
    <citation type="submission" date="2021-01" db="EMBL/GenBank/DDBJ databases">
        <authorList>
            <person name="Corre E."/>
            <person name="Pelletier E."/>
            <person name="Niang G."/>
            <person name="Scheremetjew M."/>
            <person name="Finn R."/>
            <person name="Kale V."/>
            <person name="Holt S."/>
            <person name="Cochrane G."/>
            <person name="Meng A."/>
            <person name="Brown T."/>
            <person name="Cohen L."/>
        </authorList>
    </citation>
    <scope>NUCLEOTIDE SEQUENCE</scope>
    <source>
        <strain evidence="3">CCCM811</strain>
    </source>
</reference>
<dbReference type="PANTHER" id="PTHR46014:SF1">
    <property type="entry name" value="TETRATRICOPEPTIDE REPEAT PROTEIN 1"/>
    <property type="match status" value="1"/>
</dbReference>
<dbReference type="InterPro" id="IPR011990">
    <property type="entry name" value="TPR-like_helical_dom_sf"/>
</dbReference>